<proteinExistence type="predicted"/>
<accession>A0A3A1QZ27</accession>
<evidence type="ECO:0000259" key="1">
    <source>
        <dbReference type="PROSITE" id="PS50846"/>
    </source>
</evidence>
<keyword evidence="3" id="KW-1185">Reference proteome</keyword>
<protein>
    <submittedName>
        <fullName evidence="2">Heavy-metal-associated domain-containing protein</fullName>
    </submittedName>
</protein>
<sequence>MTEELTLYIKEAVDRSSIQNLESLLLKLNGVERALVDTQDGEVKITYDTNRISSTDVEETIRQNGFYLS</sequence>
<dbReference type="CDD" id="cd00371">
    <property type="entry name" value="HMA"/>
    <property type="match status" value="1"/>
</dbReference>
<name>A0A3A1QZ27_9BACI</name>
<gene>
    <name evidence="2" type="ORF">D3H55_13430</name>
</gene>
<comment type="caution">
    <text evidence="2">The sequence shown here is derived from an EMBL/GenBank/DDBJ whole genome shotgun (WGS) entry which is preliminary data.</text>
</comment>
<evidence type="ECO:0000313" key="2">
    <source>
        <dbReference type="EMBL" id="RIW32272.1"/>
    </source>
</evidence>
<dbReference type="SUPFAM" id="SSF55008">
    <property type="entry name" value="HMA, heavy metal-associated domain"/>
    <property type="match status" value="1"/>
</dbReference>
<dbReference type="RefSeq" id="WP_119547459.1">
    <property type="nucleotide sequence ID" value="NZ_QXIR01000018.1"/>
</dbReference>
<dbReference type="OrthoDB" id="2428971at2"/>
<evidence type="ECO:0000313" key="3">
    <source>
        <dbReference type="Proteomes" id="UP000265801"/>
    </source>
</evidence>
<feature type="domain" description="HMA" evidence="1">
    <location>
        <begin position="3"/>
        <end position="69"/>
    </location>
</feature>
<reference evidence="2 3" key="1">
    <citation type="submission" date="2018-09" db="EMBL/GenBank/DDBJ databases">
        <title>Bacillus saliacetes sp. nov., isolated from Thai shrimp paste (Ka-pi).</title>
        <authorList>
            <person name="Daroonpunt R."/>
            <person name="Tanasupawat S."/>
            <person name="Yiamsombut S."/>
        </authorList>
    </citation>
    <scope>NUCLEOTIDE SEQUENCE [LARGE SCALE GENOMIC DNA]</scope>
    <source>
        <strain evidence="2 3">SKP7-4</strain>
    </source>
</reference>
<organism evidence="2 3">
    <name type="scientific">Bacillus salacetis</name>
    <dbReference type="NCBI Taxonomy" id="2315464"/>
    <lineage>
        <taxon>Bacteria</taxon>
        <taxon>Bacillati</taxon>
        <taxon>Bacillota</taxon>
        <taxon>Bacilli</taxon>
        <taxon>Bacillales</taxon>
        <taxon>Bacillaceae</taxon>
        <taxon>Bacillus</taxon>
    </lineage>
</organism>
<dbReference type="AlphaFoldDB" id="A0A3A1QZ27"/>
<dbReference type="Proteomes" id="UP000265801">
    <property type="component" value="Unassembled WGS sequence"/>
</dbReference>
<dbReference type="PROSITE" id="PS50846">
    <property type="entry name" value="HMA_2"/>
    <property type="match status" value="1"/>
</dbReference>
<dbReference type="InterPro" id="IPR006121">
    <property type="entry name" value="HMA_dom"/>
</dbReference>
<dbReference type="GO" id="GO:0046872">
    <property type="term" value="F:metal ion binding"/>
    <property type="evidence" value="ECO:0007669"/>
    <property type="project" value="InterPro"/>
</dbReference>
<dbReference type="EMBL" id="QXIR01000018">
    <property type="protein sequence ID" value="RIW32272.1"/>
    <property type="molecule type" value="Genomic_DNA"/>
</dbReference>
<dbReference type="Gene3D" id="3.30.70.100">
    <property type="match status" value="1"/>
</dbReference>
<dbReference type="InterPro" id="IPR036163">
    <property type="entry name" value="HMA_dom_sf"/>
</dbReference>